<dbReference type="CDD" id="cd18774">
    <property type="entry name" value="PDC2_HK_sensor"/>
    <property type="match status" value="1"/>
</dbReference>
<dbReference type="SMART" id="SM00448">
    <property type="entry name" value="REC"/>
    <property type="match status" value="1"/>
</dbReference>
<dbReference type="InterPro" id="IPR000014">
    <property type="entry name" value="PAS"/>
</dbReference>
<evidence type="ECO:0000256" key="9">
    <source>
        <dbReference type="SAM" id="Coils"/>
    </source>
</evidence>
<proteinExistence type="predicted"/>
<dbReference type="Pfam" id="PF01627">
    <property type="entry name" value="Hpt"/>
    <property type="match status" value="1"/>
</dbReference>
<feature type="coiled-coil region" evidence="9">
    <location>
        <begin position="733"/>
        <end position="767"/>
    </location>
</feature>
<keyword evidence="10" id="KW-1133">Transmembrane helix</keyword>
<keyword evidence="4" id="KW-0902">Two-component regulatory system</keyword>
<keyword evidence="10" id="KW-0812">Transmembrane</keyword>
<dbReference type="CDD" id="cd00130">
    <property type="entry name" value="PAS"/>
    <property type="match status" value="3"/>
</dbReference>
<dbReference type="EMBL" id="CP058952">
    <property type="protein sequence ID" value="QLI82881.1"/>
    <property type="molecule type" value="Genomic_DNA"/>
</dbReference>
<feature type="modified residue" description="4-aspartylphosphate" evidence="8">
    <location>
        <position position="1223"/>
    </location>
</feature>
<dbReference type="CDD" id="cd16922">
    <property type="entry name" value="HATPase_EvgS-ArcB-TorS-like"/>
    <property type="match status" value="1"/>
</dbReference>
<evidence type="ECO:0000313" key="16">
    <source>
        <dbReference type="EMBL" id="QLI82881.1"/>
    </source>
</evidence>
<dbReference type="Pfam" id="PF02518">
    <property type="entry name" value="HATPase_c"/>
    <property type="match status" value="1"/>
</dbReference>
<feature type="transmembrane region" description="Helical" evidence="10">
    <location>
        <begin position="318"/>
        <end position="340"/>
    </location>
</feature>
<dbReference type="Gene3D" id="3.30.450.20">
    <property type="entry name" value="PAS domain"/>
    <property type="match status" value="4"/>
</dbReference>
<dbReference type="Gene3D" id="3.30.565.10">
    <property type="entry name" value="Histidine kinase-like ATPase, C-terminal domain"/>
    <property type="match status" value="1"/>
</dbReference>
<gene>
    <name evidence="16" type="ORF">HZU75_15885</name>
</gene>
<dbReference type="Pfam" id="PF08447">
    <property type="entry name" value="PAS_3"/>
    <property type="match status" value="1"/>
</dbReference>
<dbReference type="CDD" id="cd17546">
    <property type="entry name" value="REC_hyHK_CKI1_RcsC-like"/>
    <property type="match status" value="1"/>
</dbReference>
<dbReference type="PROSITE" id="PS50894">
    <property type="entry name" value="HPT"/>
    <property type="match status" value="1"/>
</dbReference>
<feature type="modified residue" description="Phosphohistidine" evidence="7">
    <location>
        <position position="1380"/>
    </location>
</feature>
<keyword evidence="10" id="KW-0472">Membrane</keyword>
<dbReference type="InterPro" id="IPR013655">
    <property type="entry name" value="PAS_fold_3"/>
</dbReference>
<dbReference type="InterPro" id="IPR003661">
    <property type="entry name" value="HisK_dim/P_dom"/>
</dbReference>
<dbReference type="SMART" id="SM00388">
    <property type="entry name" value="HisKA"/>
    <property type="match status" value="1"/>
</dbReference>
<dbReference type="PROSITE" id="PS50110">
    <property type="entry name" value="RESPONSE_REGULATORY"/>
    <property type="match status" value="1"/>
</dbReference>
<evidence type="ECO:0000259" key="12">
    <source>
        <dbReference type="PROSITE" id="PS50110"/>
    </source>
</evidence>
<dbReference type="FunFam" id="3.30.565.10:FF:000010">
    <property type="entry name" value="Sensor histidine kinase RcsC"/>
    <property type="match status" value="1"/>
</dbReference>
<evidence type="ECO:0000313" key="17">
    <source>
        <dbReference type="Proteomes" id="UP000510822"/>
    </source>
</evidence>
<dbReference type="Proteomes" id="UP000510822">
    <property type="component" value="Chromosome"/>
</dbReference>
<protein>
    <recommendedName>
        <fullName evidence="6">Virulence sensor protein BvgS</fullName>
        <ecNumber evidence="2">2.7.13.3</ecNumber>
    </recommendedName>
</protein>
<dbReference type="InterPro" id="IPR036097">
    <property type="entry name" value="HisK_dim/P_sf"/>
</dbReference>
<evidence type="ECO:0000256" key="5">
    <source>
        <dbReference type="ARBA" id="ARBA00058004"/>
    </source>
</evidence>
<dbReference type="SUPFAM" id="SSF55874">
    <property type="entry name" value="ATPase domain of HSP90 chaperone/DNA topoisomerase II/histidine kinase"/>
    <property type="match status" value="1"/>
</dbReference>
<dbReference type="Gene3D" id="1.10.287.130">
    <property type="match status" value="1"/>
</dbReference>
<sequence>MSLIFNTILSRATKSGVGLQVSLFAILILLVPVLSIGTFSIYRPYIEANTFADLTEIAQLKASQIEAWFDERRSDGALIVSDPLVLAQATLGSAGKVSANPSKHIQTLFDRIRATGDYHGVCLVTPGAQILHASGDCAVDDPQLQKGLQGLGSSHAANQHFYLYRDKTQDVHLDWLFPIGDTRNEQVQLAHSKAGGEAPVVILILRMNLSKLLYPQLKKWPDARKTGESILIRRRGDKVEFINDIHHDKFSSLTLQLPLNPVLPAAAAVLSSGVGHISGIDDRGSSVLAAFCPVVGTDWYVLAQVDEAEVLASLRQMILWGTLIALVIITIIGLMLFAYWKQRHQLFQANEYLQNAKIENELLQSSERFFSTFELSPIGGVITAISDGRILRVNKNFVRDFAWTEEDLIGRTTSESGFWNDGNYSRNDFVDALLHKDRLVDFKTAIKRKDQVICQVRISSCLIDFDGEQCILSFVTDITDAEMATARLIAAEAFSRDVLDSSNAHIAVVDAEGTIIATNRRWQEFPAQNSNFANEVAAATGVGNNYLNVCKKTSGYDAIDAMAAQNGIGDVLAKRIPYFELEYPCHSPTEQRWFSMHVSPLQQKQGGAVIAHVNITSRKLAELELNKISLAVEQSTSVVIITNIHAQIEYVNDAFIAATGYTREEIIGKNPRFLKSGNTPDETYARMWSELAQGHQWEGTFHNKTKDGSISVEFARITPLRDTSGMVTHYVAVEEDVTEKLQMSEELERHKNELELLVKERTQQLHDAMDSLHSSEERLGMALAATNDGLWDWNIPTGKVICNEAYYAMLGFSRDELGDNVADVWINLLPKNKRGEIVTQAMQLLEREGGYSLEFQLQSKNGDTKWILSRAKLTKRDQLGKPERVVGTHTDLSARKQLEFALREAKDAAVAANVAKSSFLANMSHEIRTPMNAILGTTYLLRRDEKNPTQLERLNRIDAATQHLLSLVNDILDLSKIEANHLQLECIDFHLGMLFDQVTSMMGDAARKKGLSLQCSLEDVPLWLHGDPTRLRQALINYLSNAIKFTRVGQIELRGLVVCETDFGVELRFEVEDAGEGIPAEQQGKLFHAFEQADVSTTRKYGGTGLGLAITRRLANLMGGDAGVISEVGKGSIFWFSALLKRGEGELASNLSSHPALVGDVGALKLLSGFAGARILLADDLEVNRELMIALLEGTGLIVDTAADGREAVEKAAAQRYAIILMDMQMPEMDGLEASKLILSQGKAPEHPYIIAITANAFGEDRRACEEVGMVDFLPKPIEPEHFFQTLAFWLSKAAVAKDLSNTEPTGQSSSEATGGDMSVMASGALPGLDVVAGLTLWDGKVAPYQKFLGKFAAAHEKVTQDMRLAIHQNNFLDVSAQAHKLKGAAATLALTEVANIASEVERQAKTAEGEAVELNDLLQKLDQALTTTFNSIARYIGSQR</sequence>
<keyword evidence="3 8" id="KW-0597">Phosphoprotein</keyword>
<dbReference type="Gene3D" id="3.40.50.2300">
    <property type="match status" value="1"/>
</dbReference>
<evidence type="ECO:0000256" key="4">
    <source>
        <dbReference type="ARBA" id="ARBA00023012"/>
    </source>
</evidence>
<feature type="domain" description="Histidine kinase" evidence="11">
    <location>
        <begin position="922"/>
        <end position="1142"/>
    </location>
</feature>
<evidence type="ECO:0000259" key="11">
    <source>
        <dbReference type="PROSITE" id="PS50109"/>
    </source>
</evidence>
<keyword evidence="17" id="KW-1185">Reference proteome</keyword>
<reference evidence="16 17" key="1">
    <citation type="journal article" date="2016" name="Int. J. Syst. Evol. Microbiol.">
        <title>Chitinibacter fontanus sp. nov., isolated from a spring.</title>
        <authorList>
            <person name="Sheu S.Y."/>
            <person name="Li Y.S."/>
            <person name="Young C.C."/>
            <person name="Chen W.M."/>
        </authorList>
    </citation>
    <scope>NUCLEOTIDE SEQUENCE [LARGE SCALE GENOMIC DNA]</scope>
    <source>
        <strain evidence="16 17">STM-7</strain>
    </source>
</reference>
<dbReference type="PROSITE" id="PS50113">
    <property type="entry name" value="PAC"/>
    <property type="match status" value="2"/>
</dbReference>
<feature type="domain" description="PAC" evidence="14">
    <location>
        <begin position="695"/>
        <end position="749"/>
    </location>
</feature>
<dbReference type="InterPro" id="IPR003594">
    <property type="entry name" value="HATPase_dom"/>
</dbReference>
<accession>A0A7D5Z6F6</accession>
<evidence type="ECO:0000259" key="14">
    <source>
        <dbReference type="PROSITE" id="PS50113"/>
    </source>
</evidence>
<feature type="domain" description="PAC" evidence="14">
    <location>
        <begin position="851"/>
        <end position="904"/>
    </location>
</feature>
<evidence type="ECO:0000256" key="3">
    <source>
        <dbReference type="ARBA" id="ARBA00022553"/>
    </source>
</evidence>
<evidence type="ECO:0000259" key="13">
    <source>
        <dbReference type="PROSITE" id="PS50112"/>
    </source>
</evidence>
<dbReference type="InterPro" id="IPR011006">
    <property type="entry name" value="CheY-like_superfamily"/>
</dbReference>
<dbReference type="KEGG" id="cfon:HZU75_15885"/>
<dbReference type="SMART" id="SM00387">
    <property type="entry name" value="HATPase_c"/>
    <property type="match status" value="1"/>
</dbReference>
<dbReference type="InterPro" id="IPR001789">
    <property type="entry name" value="Sig_transdc_resp-reg_receiver"/>
</dbReference>
<feature type="domain" description="Response regulatory" evidence="12">
    <location>
        <begin position="1174"/>
        <end position="1291"/>
    </location>
</feature>
<comment type="catalytic activity">
    <reaction evidence="1">
        <text>ATP + protein L-histidine = ADP + protein N-phospho-L-histidine.</text>
        <dbReference type="EC" id="2.7.13.3"/>
    </reaction>
</comment>
<dbReference type="Pfam" id="PF13426">
    <property type="entry name" value="PAS_9"/>
    <property type="match status" value="2"/>
</dbReference>
<dbReference type="SUPFAM" id="SSF52172">
    <property type="entry name" value="CheY-like"/>
    <property type="match status" value="1"/>
</dbReference>
<evidence type="ECO:0000256" key="10">
    <source>
        <dbReference type="SAM" id="Phobius"/>
    </source>
</evidence>
<dbReference type="CDD" id="cd00082">
    <property type="entry name" value="HisKA"/>
    <property type="match status" value="1"/>
</dbReference>
<evidence type="ECO:0000256" key="6">
    <source>
        <dbReference type="ARBA" id="ARBA00070152"/>
    </source>
</evidence>
<dbReference type="GO" id="GO:0005524">
    <property type="term" value="F:ATP binding"/>
    <property type="evidence" value="ECO:0007669"/>
    <property type="project" value="UniProtKB-KW"/>
</dbReference>
<evidence type="ECO:0000256" key="7">
    <source>
        <dbReference type="PROSITE-ProRule" id="PRU00110"/>
    </source>
</evidence>
<dbReference type="SMART" id="SM00086">
    <property type="entry name" value="PAC"/>
    <property type="match status" value="3"/>
</dbReference>
<dbReference type="EC" id="2.7.13.3" evidence="2"/>
<dbReference type="InterPro" id="IPR036641">
    <property type="entry name" value="HPT_dom_sf"/>
</dbReference>
<dbReference type="NCBIfam" id="TIGR00229">
    <property type="entry name" value="sensory_box"/>
    <property type="match status" value="3"/>
</dbReference>
<dbReference type="InterPro" id="IPR000700">
    <property type="entry name" value="PAS-assoc_C"/>
</dbReference>
<feature type="domain" description="HPt" evidence="15">
    <location>
        <begin position="1341"/>
        <end position="1436"/>
    </location>
</feature>
<feature type="domain" description="PAS" evidence="13">
    <location>
        <begin position="624"/>
        <end position="670"/>
    </location>
</feature>
<dbReference type="SMART" id="SM00091">
    <property type="entry name" value="PAS"/>
    <property type="match status" value="3"/>
</dbReference>
<keyword evidence="9" id="KW-0175">Coiled coil</keyword>
<dbReference type="InterPro" id="IPR004358">
    <property type="entry name" value="Sig_transdc_His_kin-like_C"/>
</dbReference>
<comment type="function">
    <text evidence="5">Member of the two-component regulatory system BvgS/BvgA. Phosphorylates BvgA via a four-step phosphorelay in response to environmental signals.</text>
</comment>
<dbReference type="PRINTS" id="PR00344">
    <property type="entry name" value="BCTRLSENSOR"/>
</dbReference>
<dbReference type="InterPro" id="IPR008207">
    <property type="entry name" value="Sig_transdc_His_kin_Hpt_dom"/>
</dbReference>
<dbReference type="InterPro" id="IPR001610">
    <property type="entry name" value="PAC"/>
</dbReference>
<dbReference type="GO" id="GO:0005886">
    <property type="term" value="C:plasma membrane"/>
    <property type="evidence" value="ECO:0007669"/>
    <property type="project" value="UniProtKB-SubCell"/>
</dbReference>
<dbReference type="PANTHER" id="PTHR45339:SF5">
    <property type="entry name" value="HISTIDINE KINASE"/>
    <property type="match status" value="1"/>
</dbReference>
<dbReference type="PROSITE" id="PS50112">
    <property type="entry name" value="PAS"/>
    <property type="match status" value="1"/>
</dbReference>
<dbReference type="Gene3D" id="1.20.120.160">
    <property type="entry name" value="HPT domain"/>
    <property type="match status" value="1"/>
</dbReference>
<dbReference type="SUPFAM" id="SSF55785">
    <property type="entry name" value="PYP-like sensor domain (PAS domain)"/>
    <property type="match status" value="4"/>
</dbReference>
<dbReference type="CDD" id="cd00088">
    <property type="entry name" value="HPT"/>
    <property type="match status" value="1"/>
</dbReference>
<evidence type="ECO:0000256" key="2">
    <source>
        <dbReference type="ARBA" id="ARBA00012438"/>
    </source>
</evidence>
<dbReference type="InterPro" id="IPR005467">
    <property type="entry name" value="His_kinase_dom"/>
</dbReference>
<dbReference type="PANTHER" id="PTHR45339">
    <property type="entry name" value="HYBRID SIGNAL TRANSDUCTION HISTIDINE KINASE J"/>
    <property type="match status" value="1"/>
</dbReference>
<dbReference type="PROSITE" id="PS50109">
    <property type="entry name" value="HIS_KIN"/>
    <property type="match status" value="1"/>
</dbReference>
<dbReference type="SUPFAM" id="SSF47384">
    <property type="entry name" value="Homodimeric domain of signal transducing histidine kinase"/>
    <property type="match status" value="1"/>
</dbReference>
<organism evidence="16 17">
    <name type="scientific">Chitinibacter fontanus</name>
    <dbReference type="NCBI Taxonomy" id="1737446"/>
    <lineage>
        <taxon>Bacteria</taxon>
        <taxon>Pseudomonadati</taxon>
        <taxon>Pseudomonadota</taxon>
        <taxon>Betaproteobacteria</taxon>
        <taxon>Neisseriales</taxon>
        <taxon>Chitinibacteraceae</taxon>
        <taxon>Chitinibacter</taxon>
    </lineage>
</organism>
<dbReference type="Pfam" id="PF00072">
    <property type="entry name" value="Response_reg"/>
    <property type="match status" value="1"/>
</dbReference>
<name>A0A7D5Z6F6_9NEIS</name>
<dbReference type="GO" id="GO:0000155">
    <property type="term" value="F:phosphorelay sensor kinase activity"/>
    <property type="evidence" value="ECO:0007669"/>
    <property type="project" value="InterPro"/>
</dbReference>
<feature type="transmembrane region" description="Helical" evidence="10">
    <location>
        <begin position="20"/>
        <end position="42"/>
    </location>
</feature>
<evidence type="ECO:0000259" key="15">
    <source>
        <dbReference type="PROSITE" id="PS50894"/>
    </source>
</evidence>
<feature type="coiled-coil region" evidence="9">
    <location>
        <begin position="1398"/>
        <end position="1425"/>
    </location>
</feature>
<dbReference type="InterPro" id="IPR036890">
    <property type="entry name" value="HATPase_C_sf"/>
</dbReference>
<dbReference type="RefSeq" id="WP_180306955.1">
    <property type="nucleotide sequence ID" value="NZ_CP058952.1"/>
</dbReference>
<dbReference type="Pfam" id="PF00512">
    <property type="entry name" value="HisKA"/>
    <property type="match status" value="1"/>
</dbReference>
<dbReference type="InterPro" id="IPR035965">
    <property type="entry name" value="PAS-like_dom_sf"/>
</dbReference>
<dbReference type="SUPFAM" id="SSF47226">
    <property type="entry name" value="Histidine-containing phosphotransfer domain, HPT domain"/>
    <property type="match status" value="1"/>
</dbReference>
<evidence type="ECO:0000256" key="8">
    <source>
        <dbReference type="PROSITE-ProRule" id="PRU00169"/>
    </source>
</evidence>
<evidence type="ECO:0000256" key="1">
    <source>
        <dbReference type="ARBA" id="ARBA00000085"/>
    </source>
</evidence>